<dbReference type="OrthoDB" id="10267539at2759"/>
<dbReference type="Proteomes" id="UP000095751">
    <property type="component" value="Unassembled WGS sequence"/>
</dbReference>
<comment type="similarity">
    <text evidence="1">Belongs to the PrpF family.</text>
</comment>
<sequence>MMSRRIIYGAGTRSVGVAITSNTKSMSMTSITSSNKLKSIIGLIGSSIYNKSKNMNINMNMNMNMNYHKRQMRNYMSTFTTAGGGVQQRIKIPYVLQRGGTSKGIFFLYDDLPDCPKLRDIVIKDIFGSPDMRQIDGLGGADVLTSKVAIISKRRINNYNNNSNDNNNDDHNCTIVFADVDYLFGQVEFGSDDENSRVLYDVNCGNISAGVGPYAIEEGLIEVNDETVTATAATATNDDDDTTRYNYHQKVRIYNVNTNKIIVAEVPVQKVNIQQQSNKADTTTRASQHTTSRWIVIEDGTYQIDGVPGSSAYLPIDFSNCVGTLSTSNVQDTVIVDNHSYDVSLIDVANFVVHIDGRQLGLVGNESSIHIMNNIQLWNTVRKIRYEAAKLVLKEDDITLTRPFTSVVFPFLQHGQQHDEEAGGSLGGYESIRGDRIENENSDNNGNSGDATAPIDFRSFVLFCDHVHKVYPGTAGNATAAAALIDGTVVNDVMQFSSKDSSEQQHIDESTRITTTASRMTEISRRTRNKIVTIGHPSGRMSIRSEIEETITTVEKQTNIDNDTAADISIGATAAVTHTTTTTDCATSRKFTLKRSIIGRTSRRIAEGYVYLKPDTVRRLNNT</sequence>
<dbReference type="EMBL" id="KV784361">
    <property type="protein sequence ID" value="OEU13879.1"/>
    <property type="molecule type" value="Genomic_DNA"/>
</dbReference>
<dbReference type="PANTHER" id="PTHR43709">
    <property type="entry name" value="ACONITATE ISOMERASE-RELATED"/>
    <property type="match status" value="1"/>
</dbReference>
<dbReference type="Pfam" id="PF04303">
    <property type="entry name" value="PrpF"/>
    <property type="match status" value="2"/>
</dbReference>
<accession>A0A1E7F6X3</accession>
<feature type="region of interest" description="Disordered" evidence="3">
    <location>
        <begin position="418"/>
        <end position="450"/>
    </location>
</feature>
<dbReference type="InterPro" id="IPR007400">
    <property type="entry name" value="PrpF-like"/>
</dbReference>
<evidence type="ECO:0000313" key="5">
    <source>
        <dbReference type="Proteomes" id="UP000095751"/>
    </source>
</evidence>
<dbReference type="AlphaFoldDB" id="A0A1E7F6X3"/>
<evidence type="ECO:0000256" key="1">
    <source>
        <dbReference type="ARBA" id="ARBA00007673"/>
    </source>
</evidence>
<evidence type="ECO:0000256" key="2">
    <source>
        <dbReference type="ARBA" id="ARBA00023235"/>
    </source>
</evidence>
<proteinExistence type="inferred from homology"/>
<name>A0A1E7F6X3_9STRA</name>
<keyword evidence="2" id="KW-0413">Isomerase</keyword>
<dbReference type="Gene3D" id="3.10.310.10">
    <property type="entry name" value="Diaminopimelate Epimerase, Chain A, domain 1"/>
    <property type="match status" value="2"/>
</dbReference>
<keyword evidence="5" id="KW-1185">Reference proteome</keyword>
<reference evidence="4 5" key="1">
    <citation type="submission" date="2016-09" db="EMBL/GenBank/DDBJ databases">
        <title>Extensive genetic diversity and differential bi-allelic expression allows diatom success in the polar Southern Ocean.</title>
        <authorList>
            <consortium name="DOE Joint Genome Institute"/>
            <person name="Mock T."/>
            <person name="Otillar R.P."/>
            <person name="Strauss J."/>
            <person name="Dupont C."/>
            <person name="Frickenhaus S."/>
            <person name="Maumus F."/>
            <person name="Mcmullan M."/>
            <person name="Sanges R."/>
            <person name="Schmutz J."/>
            <person name="Toseland A."/>
            <person name="Valas R."/>
            <person name="Veluchamy A."/>
            <person name="Ward B.J."/>
            <person name="Allen A."/>
            <person name="Barry K."/>
            <person name="Falciatore A."/>
            <person name="Ferrante M."/>
            <person name="Fortunato A.E."/>
            <person name="Gloeckner G."/>
            <person name="Gruber A."/>
            <person name="Hipkin R."/>
            <person name="Janech M."/>
            <person name="Kroth P."/>
            <person name="Leese F."/>
            <person name="Lindquist E."/>
            <person name="Lyon B.R."/>
            <person name="Martin J."/>
            <person name="Mayer C."/>
            <person name="Parker M."/>
            <person name="Quesneville H."/>
            <person name="Raymond J."/>
            <person name="Uhlig C."/>
            <person name="Valentin K.U."/>
            <person name="Worden A.Z."/>
            <person name="Armbrust E.V."/>
            <person name="Bowler C."/>
            <person name="Green B."/>
            <person name="Moulton V."/>
            <person name="Van Oosterhout C."/>
            <person name="Grigoriev I."/>
        </authorList>
    </citation>
    <scope>NUCLEOTIDE SEQUENCE [LARGE SCALE GENOMIC DNA]</scope>
    <source>
        <strain evidence="4 5">CCMP1102</strain>
    </source>
</reference>
<dbReference type="InParanoid" id="A0A1E7F6X3"/>
<dbReference type="PANTHER" id="PTHR43709:SF3">
    <property type="entry name" value="ISOMERASE YBHH-RELATED"/>
    <property type="match status" value="1"/>
</dbReference>
<evidence type="ECO:0000256" key="3">
    <source>
        <dbReference type="SAM" id="MobiDB-lite"/>
    </source>
</evidence>
<organism evidence="4 5">
    <name type="scientific">Fragilariopsis cylindrus CCMP1102</name>
    <dbReference type="NCBI Taxonomy" id="635003"/>
    <lineage>
        <taxon>Eukaryota</taxon>
        <taxon>Sar</taxon>
        <taxon>Stramenopiles</taxon>
        <taxon>Ochrophyta</taxon>
        <taxon>Bacillariophyta</taxon>
        <taxon>Bacillariophyceae</taxon>
        <taxon>Bacillariophycidae</taxon>
        <taxon>Bacillariales</taxon>
        <taxon>Bacillariaceae</taxon>
        <taxon>Fragilariopsis</taxon>
    </lineage>
</organism>
<dbReference type="SUPFAM" id="SSF54506">
    <property type="entry name" value="Diaminopimelate epimerase-like"/>
    <property type="match status" value="3"/>
</dbReference>
<dbReference type="GO" id="GO:0016853">
    <property type="term" value="F:isomerase activity"/>
    <property type="evidence" value="ECO:0007669"/>
    <property type="project" value="UniProtKB-KW"/>
</dbReference>
<evidence type="ECO:0000313" key="4">
    <source>
        <dbReference type="EMBL" id="OEU13879.1"/>
    </source>
</evidence>
<protein>
    <submittedName>
        <fullName evidence="4">DUF453-domain-containing protein</fullName>
    </submittedName>
</protein>
<dbReference type="KEGG" id="fcy:FRACYDRAFT_242232"/>
<gene>
    <name evidence="4" type="ORF">FRACYDRAFT_242232</name>
</gene>